<feature type="transmembrane region" description="Helical" evidence="5">
    <location>
        <begin position="363"/>
        <end position="383"/>
    </location>
</feature>
<accession>A0A6N9NKY7</accession>
<gene>
    <name evidence="7" type="ORF">GQN54_14665</name>
</gene>
<reference evidence="7 8" key="1">
    <citation type="submission" date="2019-12" db="EMBL/GenBank/DDBJ databases">
        <authorList>
            <person name="Zhao J."/>
        </authorList>
    </citation>
    <scope>NUCLEOTIDE SEQUENCE [LARGE SCALE GENOMIC DNA]</scope>
    <source>
        <strain evidence="7 8">S-15</strain>
    </source>
</reference>
<dbReference type="InterPro" id="IPR051533">
    <property type="entry name" value="WaaL-like"/>
</dbReference>
<dbReference type="RefSeq" id="WP_160634317.1">
    <property type="nucleotide sequence ID" value="NZ_WWNE01000018.1"/>
</dbReference>
<feature type="transmembrane region" description="Helical" evidence="5">
    <location>
        <begin position="205"/>
        <end position="221"/>
    </location>
</feature>
<feature type="transmembrane region" description="Helical" evidence="5">
    <location>
        <begin position="12"/>
        <end position="31"/>
    </location>
</feature>
<feature type="transmembrane region" description="Helical" evidence="5">
    <location>
        <begin position="389"/>
        <end position="406"/>
    </location>
</feature>
<name>A0A6N9NKY7_9FLAO</name>
<evidence type="ECO:0000313" key="7">
    <source>
        <dbReference type="EMBL" id="NBG67368.1"/>
    </source>
</evidence>
<feature type="transmembrane region" description="Helical" evidence="5">
    <location>
        <begin position="75"/>
        <end position="95"/>
    </location>
</feature>
<dbReference type="Proteomes" id="UP000470771">
    <property type="component" value="Unassembled WGS sequence"/>
</dbReference>
<keyword evidence="8" id="KW-1185">Reference proteome</keyword>
<keyword evidence="7" id="KW-0436">Ligase</keyword>
<keyword evidence="4 5" id="KW-0472">Membrane</keyword>
<keyword evidence="3 5" id="KW-1133">Transmembrane helix</keyword>
<evidence type="ECO:0000256" key="3">
    <source>
        <dbReference type="ARBA" id="ARBA00022989"/>
    </source>
</evidence>
<evidence type="ECO:0000256" key="1">
    <source>
        <dbReference type="ARBA" id="ARBA00004141"/>
    </source>
</evidence>
<protein>
    <submittedName>
        <fullName evidence="7">O-antigen ligase domain-containing protein</fullName>
    </submittedName>
</protein>
<comment type="subcellular location">
    <subcellularLocation>
        <location evidence="1">Membrane</location>
        <topology evidence="1">Multi-pass membrane protein</topology>
    </subcellularLocation>
</comment>
<feature type="transmembrane region" description="Helical" evidence="5">
    <location>
        <begin position="101"/>
        <end position="123"/>
    </location>
</feature>
<feature type="transmembrane region" description="Helical" evidence="5">
    <location>
        <begin position="135"/>
        <end position="156"/>
    </location>
</feature>
<dbReference type="PANTHER" id="PTHR37422">
    <property type="entry name" value="TEICHURONIC ACID BIOSYNTHESIS PROTEIN TUAE"/>
    <property type="match status" value="1"/>
</dbReference>
<dbReference type="Pfam" id="PF04932">
    <property type="entry name" value="Wzy_C"/>
    <property type="match status" value="1"/>
</dbReference>
<evidence type="ECO:0000313" key="8">
    <source>
        <dbReference type="Proteomes" id="UP000470771"/>
    </source>
</evidence>
<keyword evidence="2 5" id="KW-0812">Transmembrane</keyword>
<sequence>MKPHRLPFIIRNMETILTIILFVMIAGYFSIVEERGINQVFKTISRIGMAGAIIYVLSVLKKLGHVSALKYENTLAPAFYVMYLLLGFASFMWSSKWQYSALQWFMTVESFIFVLLFMKAVVIYNTHYPEKSINFIRLFAWSIFPIMLTFVIGSLIDEDTFYRGMRGGEEQRLGGYIMNPNELGMLSSISAGMSYMYLQISKHKFWGFLMMLASILVLVWTSSRSSAIGFLMIMGILVLKSNNKNLKIVMFTGITIAVPLLIRFVVFKDDGGVEEVLSMTGRLPFWTALLNEGIVHEPFFGYGFMRINYTDYFQGLNTYPARMTHNTFMQILMNLGFVGFFIGFWNVVLTIRNFILHKNHPYGNFFIALFIPVIINSFTEFGIFGDANYGILFWQFLTLLFIIKPAERLRLDERLKLKKFKSKYKIDYPIFQPTEADAAIK</sequence>
<evidence type="ECO:0000256" key="4">
    <source>
        <dbReference type="ARBA" id="ARBA00023136"/>
    </source>
</evidence>
<proteinExistence type="predicted"/>
<dbReference type="GO" id="GO:0016020">
    <property type="term" value="C:membrane"/>
    <property type="evidence" value="ECO:0007669"/>
    <property type="project" value="UniProtKB-SubCell"/>
</dbReference>
<dbReference type="PANTHER" id="PTHR37422:SF17">
    <property type="entry name" value="O-ANTIGEN LIGASE"/>
    <property type="match status" value="1"/>
</dbReference>
<comment type="caution">
    <text evidence="7">The sequence shown here is derived from an EMBL/GenBank/DDBJ whole genome shotgun (WGS) entry which is preliminary data.</text>
</comment>
<evidence type="ECO:0000256" key="2">
    <source>
        <dbReference type="ARBA" id="ARBA00022692"/>
    </source>
</evidence>
<feature type="transmembrane region" description="Helical" evidence="5">
    <location>
        <begin position="331"/>
        <end position="351"/>
    </location>
</feature>
<dbReference type="AlphaFoldDB" id="A0A6N9NKY7"/>
<evidence type="ECO:0000259" key="6">
    <source>
        <dbReference type="Pfam" id="PF04932"/>
    </source>
</evidence>
<organism evidence="7 8">
    <name type="scientific">Acidiluteibacter ferrifornacis</name>
    <dbReference type="NCBI Taxonomy" id="2692424"/>
    <lineage>
        <taxon>Bacteria</taxon>
        <taxon>Pseudomonadati</taxon>
        <taxon>Bacteroidota</taxon>
        <taxon>Flavobacteriia</taxon>
        <taxon>Flavobacteriales</taxon>
        <taxon>Cryomorphaceae</taxon>
        <taxon>Acidiluteibacter</taxon>
    </lineage>
</organism>
<feature type="transmembrane region" description="Helical" evidence="5">
    <location>
        <begin position="43"/>
        <end position="63"/>
    </location>
</feature>
<feature type="domain" description="O-antigen ligase-related" evidence="6">
    <location>
        <begin position="210"/>
        <end position="342"/>
    </location>
</feature>
<dbReference type="GO" id="GO:0016874">
    <property type="term" value="F:ligase activity"/>
    <property type="evidence" value="ECO:0007669"/>
    <property type="project" value="UniProtKB-KW"/>
</dbReference>
<dbReference type="InterPro" id="IPR007016">
    <property type="entry name" value="O-antigen_ligase-rel_domated"/>
</dbReference>
<evidence type="ECO:0000256" key="5">
    <source>
        <dbReference type="SAM" id="Phobius"/>
    </source>
</evidence>
<feature type="transmembrane region" description="Helical" evidence="5">
    <location>
        <begin position="248"/>
        <end position="267"/>
    </location>
</feature>
<dbReference type="EMBL" id="WWNE01000018">
    <property type="protein sequence ID" value="NBG67368.1"/>
    <property type="molecule type" value="Genomic_DNA"/>
</dbReference>